<keyword evidence="4 9" id="KW-0812">Transmembrane</keyword>
<keyword evidence="3 9" id="KW-1003">Cell membrane</keyword>
<feature type="transmembrane region" description="Helical" evidence="9">
    <location>
        <begin position="471"/>
        <end position="494"/>
    </location>
</feature>
<sequence>MSPRSTPTRQATRSLSWLGFIILVLLAVLTGGVLWGGASFIPKLALDLEGGTQIILEAEVEDGSSVSQEQLDQAVSIIRQRVNASGVTEAEVTTEGGRNIVVAIPGVADQETRDRVTSTAKLSFRPVLVAGEPSNEFVGEDGQATPYPSPEPTVPDEPTASPTNASDDSWITPRLQQEYQAFDCDAERAEAANAPEDEAIVACEADGTVKYILGPVEVEGAHISDASAGMGQTQTGATTGQWVVNLEFDGTGAKAFADVTSRLTGAESPKNQFAIVLDGEVISAPRSQAVISDGKAQISGNFTEDSAKALADQLKYGALPINFTELSSNQISATLGSAQLEIGFITGLIGLLLVVIYTLFQYRLLGFVTILSLVIAAALTYLVIAILSWREGYRLSLAGIAGLIVAIGFTVDSFIVYFERIRDELRDGRGLESAVEAGWKRAARTIYSAKGINLLAAVVLYVLAVGNVRGFAFTLGVTTIIDVLVVVIFTHPMLQLLAKTRFFSSGHPLSGLDPEALGAVYRGRAQFRTPVSAKRSKIASSSKEAQKRQTIAERKKAELASTGSAKNDEKDS</sequence>
<dbReference type="InterPro" id="IPR048631">
    <property type="entry name" value="SecD_1st"/>
</dbReference>
<accession>A0A2A9DYT7</accession>
<evidence type="ECO:0000259" key="12">
    <source>
        <dbReference type="Pfam" id="PF21760"/>
    </source>
</evidence>
<comment type="subcellular location">
    <subcellularLocation>
        <location evidence="1 9">Cell membrane</location>
        <topology evidence="1 9">Multi-pass membrane protein</topology>
    </subcellularLocation>
</comment>
<feature type="compositionally biased region" description="Basic and acidic residues" evidence="10">
    <location>
        <begin position="544"/>
        <end position="558"/>
    </location>
</feature>
<evidence type="ECO:0000256" key="5">
    <source>
        <dbReference type="ARBA" id="ARBA00022927"/>
    </source>
</evidence>
<dbReference type="Gene3D" id="3.30.70.3400">
    <property type="match status" value="1"/>
</dbReference>
<evidence type="ECO:0000256" key="7">
    <source>
        <dbReference type="ARBA" id="ARBA00023010"/>
    </source>
</evidence>
<evidence type="ECO:0000256" key="1">
    <source>
        <dbReference type="ARBA" id="ARBA00004651"/>
    </source>
</evidence>
<evidence type="ECO:0000259" key="11">
    <source>
        <dbReference type="Pfam" id="PF02355"/>
    </source>
</evidence>
<keyword evidence="6 9" id="KW-1133">Transmembrane helix</keyword>
<dbReference type="GO" id="GO:0015450">
    <property type="term" value="F:protein-transporting ATPase activity"/>
    <property type="evidence" value="ECO:0007669"/>
    <property type="project" value="InterPro"/>
</dbReference>
<dbReference type="InterPro" id="IPR005791">
    <property type="entry name" value="SecD"/>
</dbReference>
<feature type="transmembrane region" description="Helical" evidence="9">
    <location>
        <begin position="15"/>
        <end position="38"/>
    </location>
</feature>
<dbReference type="PANTHER" id="PTHR30081:SF1">
    <property type="entry name" value="PROTEIN TRANSLOCASE SUBUNIT SECD"/>
    <property type="match status" value="1"/>
</dbReference>
<feature type="compositionally biased region" description="Polar residues" evidence="10">
    <location>
        <begin position="160"/>
        <end position="169"/>
    </location>
</feature>
<gene>
    <name evidence="9" type="primary">secD</name>
    <name evidence="14" type="ORF">ATJ78_2260</name>
</gene>
<dbReference type="InterPro" id="IPR048634">
    <property type="entry name" value="SecD_SecF_C"/>
</dbReference>
<feature type="domain" description="Protein translocase subunit SecDF P1" evidence="12">
    <location>
        <begin position="71"/>
        <end position="127"/>
    </location>
</feature>
<comment type="function">
    <text evidence="9">Part of the Sec protein translocase complex. Interacts with the SecYEG preprotein conducting channel. SecDF uses the proton motive force (PMF) to complete protein translocation after the ATP-dependent function of SecA.</text>
</comment>
<dbReference type="RefSeq" id="WP_098407665.1">
    <property type="nucleotide sequence ID" value="NZ_PDJE01000001.1"/>
</dbReference>
<dbReference type="GO" id="GO:0005886">
    <property type="term" value="C:plasma membrane"/>
    <property type="evidence" value="ECO:0007669"/>
    <property type="project" value="UniProtKB-SubCell"/>
</dbReference>
<evidence type="ECO:0000256" key="2">
    <source>
        <dbReference type="ARBA" id="ARBA00022448"/>
    </source>
</evidence>
<keyword evidence="8 9" id="KW-0472">Membrane</keyword>
<dbReference type="Pfam" id="PF21760">
    <property type="entry name" value="SecD_1st"/>
    <property type="match status" value="1"/>
</dbReference>
<evidence type="ECO:0000256" key="3">
    <source>
        <dbReference type="ARBA" id="ARBA00022475"/>
    </source>
</evidence>
<dbReference type="Pfam" id="PF02355">
    <property type="entry name" value="SecD_SecF_C"/>
    <property type="match status" value="1"/>
</dbReference>
<evidence type="ECO:0000256" key="8">
    <source>
        <dbReference type="ARBA" id="ARBA00023136"/>
    </source>
</evidence>
<dbReference type="NCBIfam" id="TIGR01129">
    <property type="entry name" value="secD"/>
    <property type="match status" value="1"/>
</dbReference>
<comment type="similarity">
    <text evidence="9">Belongs to the SecD/SecF family. SecD subfamily.</text>
</comment>
<evidence type="ECO:0000313" key="15">
    <source>
        <dbReference type="Proteomes" id="UP000221369"/>
    </source>
</evidence>
<feature type="region of interest" description="Disordered" evidence="10">
    <location>
        <begin position="133"/>
        <end position="169"/>
    </location>
</feature>
<dbReference type="GO" id="GO:0006605">
    <property type="term" value="P:protein targeting"/>
    <property type="evidence" value="ECO:0007669"/>
    <property type="project" value="UniProtKB-UniRule"/>
</dbReference>
<dbReference type="InterPro" id="IPR054384">
    <property type="entry name" value="SecDF_P1_head"/>
</dbReference>
<dbReference type="SUPFAM" id="SSF82866">
    <property type="entry name" value="Multidrug efflux transporter AcrB transmembrane domain"/>
    <property type="match status" value="1"/>
</dbReference>
<dbReference type="GO" id="GO:0043952">
    <property type="term" value="P:protein transport by the Sec complex"/>
    <property type="evidence" value="ECO:0007669"/>
    <property type="project" value="UniProtKB-UniRule"/>
</dbReference>
<keyword evidence="7 9" id="KW-0811">Translocation</keyword>
<dbReference type="InterPro" id="IPR022813">
    <property type="entry name" value="SecD/SecF_arch_bac"/>
</dbReference>
<feature type="domain" description="SecDF P1 head subdomain" evidence="13">
    <location>
        <begin position="209"/>
        <end position="321"/>
    </location>
</feature>
<keyword evidence="15" id="KW-1185">Reference proteome</keyword>
<feature type="transmembrane region" description="Helical" evidence="9">
    <location>
        <begin position="367"/>
        <end position="389"/>
    </location>
</feature>
<reference evidence="14 15" key="1">
    <citation type="submission" date="2017-10" db="EMBL/GenBank/DDBJ databases">
        <title>Sequencing the genomes of 1000 actinobacteria strains.</title>
        <authorList>
            <person name="Klenk H.-P."/>
        </authorList>
    </citation>
    <scope>NUCLEOTIDE SEQUENCE [LARGE SCALE GENOMIC DNA]</scope>
    <source>
        <strain evidence="14 15">DSM 21798</strain>
    </source>
</reference>
<feature type="domain" description="Protein export membrane protein SecD/SecF C-terminal" evidence="11">
    <location>
        <begin position="322"/>
        <end position="498"/>
    </location>
</feature>
<evidence type="ECO:0000256" key="10">
    <source>
        <dbReference type="SAM" id="MobiDB-lite"/>
    </source>
</evidence>
<evidence type="ECO:0000256" key="6">
    <source>
        <dbReference type="ARBA" id="ARBA00022989"/>
    </source>
</evidence>
<dbReference type="InterPro" id="IPR055344">
    <property type="entry name" value="SecD_SecF_C_bact"/>
</dbReference>
<proteinExistence type="inferred from homology"/>
<dbReference type="GO" id="GO:0065002">
    <property type="term" value="P:intracellular protein transmembrane transport"/>
    <property type="evidence" value="ECO:0007669"/>
    <property type="project" value="UniProtKB-UniRule"/>
</dbReference>
<feature type="region of interest" description="Disordered" evidence="10">
    <location>
        <begin position="532"/>
        <end position="572"/>
    </location>
</feature>
<evidence type="ECO:0000256" key="4">
    <source>
        <dbReference type="ARBA" id="ARBA00022692"/>
    </source>
</evidence>
<evidence type="ECO:0000313" key="14">
    <source>
        <dbReference type="EMBL" id="PFG31295.1"/>
    </source>
</evidence>
<feature type="transmembrane region" description="Helical" evidence="9">
    <location>
        <begin position="447"/>
        <end position="465"/>
    </location>
</feature>
<dbReference type="Pfam" id="PF22599">
    <property type="entry name" value="SecDF_P1_head"/>
    <property type="match status" value="1"/>
</dbReference>
<comment type="subunit">
    <text evidence="9">Forms a complex with SecF. Part of the essential Sec protein translocation apparatus which comprises SecA, SecYEG and auxiliary proteins SecDF. Other proteins may also be involved.</text>
</comment>
<keyword evidence="5 9" id="KW-0653">Protein transport</keyword>
<dbReference type="AlphaFoldDB" id="A0A2A9DYT7"/>
<dbReference type="Gene3D" id="3.30.1360.200">
    <property type="match status" value="1"/>
</dbReference>
<keyword evidence="2 9" id="KW-0813">Transport</keyword>
<feature type="transmembrane region" description="Helical" evidence="9">
    <location>
        <begin position="395"/>
        <end position="418"/>
    </location>
</feature>
<name>A0A2A9DYT7_9MICO</name>
<dbReference type="Gene3D" id="1.20.1640.10">
    <property type="entry name" value="Multidrug efflux transporter AcrB transmembrane domain"/>
    <property type="match status" value="1"/>
</dbReference>
<dbReference type="EMBL" id="PDJE01000001">
    <property type="protein sequence ID" value="PFG31295.1"/>
    <property type="molecule type" value="Genomic_DNA"/>
</dbReference>
<evidence type="ECO:0000256" key="9">
    <source>
        <dbReference type="HAMAP-Rule" id="MF_01463"/>
    </source>
</evidence>
<dbReference type="PANTHER" id="PTHR30081">
    <property type="entry name" value="PROTEIN-EXPORT MEMBRANE PROTEIN SEC"/>
    <property type="match status" value="1"/>
</dbReference>
<organism evidence="14 15">
    <name type="scientific">Paramicrobacterium agarici</name>
    <dbReference type="NCBI Taxonomy" id="630514"/>
    <lineage>
        <taxon>Bacteria</taxon>
        <taxon>Bacillati</taxon>
        <taxon>Actinomycetota</taxon>
        <taxon>Actinomycetes</taxon>
        <taxon>Micrococcales</taxon>
        <taxon>Microbacteriaceae</taxon>
        <taxon>Paramicrobacterium</taxon>
    </lineage>
</organism>
<evidence type="ECO:0000259" key="13">
    <source>
        <dbReference type="Pfam" id="PF22599"/>
    </source>
</evidence>
<dbReference type="HAMAP" id="MF_01463_B">
    <property type="entry name" value="SecD_B"/>
    <property type="match status" value="1"/>
</dbReference>
<comment type="caution">
    <text evidence="14">The sequence shown here is derived from an EMBL/GenBank/DDBJ whole genome shotgun (WGS) entry which is preliminary data.</text>
</comment>
<dbReference type="NCBIfam" id="TIGR00916">
    <property type="entry name" value="2A0604s01"/>
    <property type="match status" value="1"/>
</dbReference>
<feature type="transmembrane region" description="Helical" evidence="9">
    <location>
        <begin position="342"/>
        <end position="360"/>
    </location>
</feature>
<protein>
    <recommendedName>
        <fullName evidence="9">Protein translocase subunit SecD</fullName>
    </recommendedName>
</protein>
<dbReference type="Proteomes" id="UP000221369">
    <property type="component" value="Unassembled WGS sequence"/>
</dbReference>